<sequence length="492" mass="55096">MNMKKYLNFQHLFLWMVLLGTAAFSVSCDSDDLYDPSFENIDNELQLSISEESVALSEEDKSRELEFIWSTGTNYGTNQGIFYTLEIDLEENDFSFPLEYELGKETYDFSLRYGVLNDILQNTYGVEAGDSVDLTARITASVGGEEDMDQVDVVNFTATTYQPLTEELYLIGSASPNGWDANNPIEMTRQGDEAVFEYTGSLNEGEFKFITTLGEFLPSYNMGEDENSLFYRTSDDEPDDAFEITEAGVYNIEANLLDGTISVTTVDDPPFSKLYIVGDGTESGWTVDDPAEFEQNEEDPFIFEYEGTLSPGDMKIFAGPMGDWCGQWYRPLEAGQDITNTDVEQNSGCDVDNTWRITEETEGRYKITVNTRDESVEIEQVNLYIVGDGGPNGWDINNPEPMERSGSVYTYTGPLGEENATGEFKIAKFKGDWCDGEWINSASNGQSISNTEFIYTQGCDGPDNKWKLREGEAGDYIITVDLDAETISIEAQ</sequence>
<feature type="chain" id="PRO_5011601450" evidence="1">
    <location>
        <begin position="23"/>
        <end position="492"/>
    </location>
</feature>
<dbReference type="AlphaFoldDB" id="A0A1I5AEN8"/>
<dbReference type="Pfam" id="PF14292">
    <property type="entry name" value="SusE"/>
    <property type="match status" value="1"/>
</dbReference>
<dbReference type="EMBL" id="FOVL01000010">
    <property type="protein sequence ID" value="SFN60850.1"/>
    <property type="molecule type" value="Genomic_DNA"/>
</dbReference>
<feature type="domain" description="SusE outer membrane protein" evidence="2">
    <location>
        <begin position="40"/>
        <end position="138"/>
    </location>
</feature>
<dbReference type="Proteomes" id="UP000199153">
    <property type="component" value="Unassembled WGS sequence"/>
</dbReference>
<evidence type="ECO:0000313" key="3">
    <source>
        <dbReference type="EMBL" id="SFN60850.1"/>
    </source>
</evidence>
<keyword evidence="4" id="KW-1185">Reference proteome</keyword>
<feature type="signal peptide" evidence="1">
    <location>
        <begin position="1"/>
        <end position="22"/>
    </location>
</feature>
<proteinExistence type="predicted"/>
<evidence type="ECO:0000313" key="4">
    <source>
        <dbReference type="Proteomes" id="UP000199153"/>
    </source>
</evidence>
<gene>
    <name evidence="3" type="ORF">SAMN05660413_01824</name>
</gene>
<dbReference type="GO" id="GO:2001070">
    <property type="term" value="F:starch binding"/>
    <property type="evidence" value="ECO:0007669"/>
    <property type="project" value="InterPro"/>
</dbReference>
<evidence type="ECO:0000259" key="2">
    <source>
        <dbReference type="Pfam" id="PF14292"/>
    </source>
</evidence>
<dbReference type="STRING" id="287099.SAMN05660413_01824"/>
<keyword evidence="1" id="KW-0732">Signal</keyword>
<organism evidence="3 4">
    <name type="scientific">Salegentibacter flavus</name>
    <dbReference type="NCBI Taxonomy" id="287099"/>
    <lineage>
        <taxon>Bacteria</taxon>
        <taxon>Pseudomonadati</taxon>
        <taxon>Bacteroidota</taxon>
        <taxon>Flavobacteriia</taxon>
        <taxon>Flavobacteriales</taxon>
        <taxon>Flavobacteriaceae</taxon>
        <taxon>Salegentibacter</taxon>
    </lineage>
</organism>
<protein>
    <submittedName>
        <fullName evidence="3">SusE outer membrane protein</fullName>
    </submittedName>
</protein>
<dbReference type="GO" id="GO:0019867">
    <property type="term" value="C:outer membrane"/>
    <property type="evidence" value="ECO:0007669"/>
    <property type="project" value="InterPro"/>
</dbReference>
<name>A0A1I5AEN8_9FLAO</name>
<dbReference type="PROSITE" id="PS51257">
    <property type="entry name" value="PROKAR_LIPOPROTEIN"/>
    <property type="match status" value="1"/>
</dbReference>
<dbReference type="Gene3D" id="2.60.40.3620">
    <property type="match status" value="3"/>
</dbReference>
<dbReference type="OrthoDB" id="975117at2"/>
<accession>A0A1I5AEN8</accession>
<dbReference type="InterPro" id="IPR025970">
    <property type="entry name" value="SusE"/>
</dbReference>
<evidence type="ECO:0000256" key="1">
    <source>
        <dbReference type="SAM" id="SignalP"/>
    </source>
</evidence>
<reference evidence="3 4" key="1">
    <citation type="submission" date="2016-10" db="EMBL/GenBank/DDBJ databases">
        <authorList>
            <person name="de Groot N.N."/>
        </authorList>
    </citation>
    <scope>NUCLEOTIDE SEQUENCE [LARGE SCALE GENOMIC DNA]</scope>
    <source>
        <strain evidence="3 4">DSM 17794</strain>
    </source>
</reference>